<evidence type="ECO:0000313" key="3">
    <source>
        <dbReference type="Proteomes" id="UP000698800"/>
    </source>
</evidence>
<feature type="compositionally biased region" description="Polar residues" evidence="1">
    <location>
        <begin position="210"/>
        <end position="225"/>
    </location>
</feature>
<dbReference type="EMBL" id="JAGHQL010000074">
    <property type="protein sequence ID" value="KAH0541584.1"/>
    <property type="molecule type" value="Genomic_DNA"/>
</dbReference>
<organism evidence="2 3">
    <name type="scientific">Glutinoglossum americanum</name>
    <dbReference type="NCBI Taxonomy" id="1670608"/>
    <lineage>
        <taxon>Eukaryota</taxon>
        <taxon>Fungi</taxon>
        <taxon>Dikarya</taxon>
        <taxon>Ascomycota</taxon>
        <taxon>Pezizomycotina</taxon>
        <taxon>Geoglossomycetes</taxon>
        <taxon>Geoglossales</taxon>
        <taxon>Geoglossaceae</taxon>
        <taxon>Glutinoglossum</taxon>
    </lineage>
</organism>
<feature type="compositionally biased region" description="Low complexity" evidence="1">
    <location>
        <begin position="751"/>
        <end position="761"/>
    </location>
</feature>
<feature type="compositionally biased region" description="Basic and acidic residues" evidence="1">
    <location>
        <begin position="828"/>
        <end position="838"/>
    </location>
</feature>
<feature type="compositionally biased region" description="Basic residues" evidence="1">
    <location>
        <begin position="349"/>
        <end position="375"/>
    </location>
</feature>
<feature type="compositionally biased region" description="Basic residues" evidence="1">
    <location>
        <begin position="65"/>
        <end position="75"/>
    </location>
</feature>
<feature type="region of interest" description="Disordered" evidence="1">
    <location>
        <begin position="744"/>
        <end position="856"/>
    </location>
</feature>
<dbReference type="OrthoDB" id="5406427at2759"/>
<feature type="compositionally biased region" description="Basic and acidic residues" evidence="1">
    <location>
        <begin position="332"/>
        <end position="348"/>
    </location>
</feature>
<feature type="compositionally biased region" description="Low complexity" evidence="1">
    <location>
        <begin position="781"/>
        <end position="793"/>
    </location>
</feature>
<feature type="compositionally biased region" description="Basic and acidic residues" evidence="1">
    <location>
        <begin position="596"/>
        <end position="612"/>
    </location>
</feature>
<accession>A0A9P8L367</accession>
<dbReference type="Proteomes" id="UP000698800">
    <property type="component" value="Unassembled WGS sequence"/>
</dbReference>
<feature type="region of interest" description="Disordered" evidence="1">
    <location>
        <begin position="462"/>
        <end position="492"/>
    </location>
</feature>
<feature type="compositionally biased region" description="Polar residues" evidence="1">
    <location>
        <begin position="649"/>
        <end position="662"/>
    </location>
</feature>
<evidence type="ECO:0000256" key="1">
    <source>
        <dbReference type="SAM" id="MobiDB-lite"/>
    </source>
</evidence>
<feature type="compositionally biased region" description="Acidic residues" evidence="1">
    <location>
        <begin position="529"/>
        <end position="539"/>
    </location>
</feature>
<feature type="compositionally biased region" description="Low complexity" evidence="1">
    <location>
        <begin position="800"/>
        <end position="811"/>
    </location>
</feature>
<feature type="region of interest" description="Disordered" evidence="1">
    <location>
        <begin position="1"/>
        <end position="77"/>
    </location>
</feature>
<feature type="compositionally biased region" description="Basic and acidic residues" evidence="1">
    <location>
        <begin position="540"/>
        <end position="560"/>
    </location>
</feature>
<sequence>MASPPLSPTSSLAIPSRPGGHRRGGSEFIGGDGKIGGPGLMSTSPTKGDGILPPPSPSSGLRPPASRRGHAHRRSGAISCHDLSMILKPVETNTGYRSAPVSPCEPSARRGSLLSSDTGQLPAINPDSNTDSVPQDGLDKASTSEAEIGARRNRVGFSDTLEFIPRPLSALSSETSSTLTTVRGHSVSGSISSITSGNTSSPYSSRERGTSLSTTFEDQSVQPRPSTAGEILSVSASSRKITFGDLMPSSKRPSSASASPSVSLGSPATPRFPPKKKHQSNIYYSPSASAPDISTPTPIVSTEQAEKFKPQYLDSPPASPILASTLQQSPEQIERDPDGPRRTFDLKPGKKQKKVKTWIFSRKSKHRTRKQKLSRRSPTPPPLPNYPLSMVASSSDFELPNNSECAFTTYTESYPSEQQLAPDLGRSYSRMAGRPESREPESISPVIDLDAALGPFNTPSISFDFGSPSRGGSTAPKRRMHSSGKTGGFVGPGMHYHRRTESAPEMAPFDWGEFGVHRLASSSTMADVFEEDEENEDQDERERDPKIDSESRRSRPKTDAGNDEGLGIGIQVVGADNPRDGTGMDWTIEADRYFTRGVGDEDSRPGEIEPRELNIGVKQERSIGSLTREPIPEEPPNPAEATTDGEPPCQSSDTRSSESTITPPLASDQFEGYSGATIPRLPPYPVFLAPDTPSSAASSTFPSPAFAPSSFDIDGRFPTARSSFTDDPAFDALLLGGPGPELRMSVDDVPSLTSSSSTMTSGINYNSQFGHPFEGRAPAERSMSISSSQSSRSAARKRSSLASLSRLVGSSYGEKSKLSHELNAQIEAPDRPSKEKKEKRWSRVIHFWKPSKGQRE</sequence>
<feature type="compositionally biased region" description="Low complexity" evidence="1">
    <location>
        <begin position="168"/>
        <end position="204"/>
    </location>
</feature>
<feature type="compositionally biased region" description="Polar residues" evidence="1">
    <location>
        <begin position="322"/>
        <end position="331"/>
    </location>
</feature>
<feature type="region of interest" description="Disordered" evidence="1">
    <location>
        <begin position="529"/>
        <end position="584"/>
    </location>
</feature>
<feature type="compositionally biased region" description="Polar residues" evidence="1">
    <location>
        <begin position="280"/>
        <end position="303"/>
    </location>
</feature>
<reference evidence="2" key="1">
    <citation type="submission" date="2021-03" db="EMBL/GenBank/DDBJ databases">
        <title>Comparative genomics and phylogenomic investigation of the class Geoglossomycetes provide insights into ecological specialization and systematics.</title>
        <authorList>
            <person name="Melie T."/>
            <person name="Pirro S."/>
            <person name="Miller A.N."/>
            <person name="Quandt A."/>
        </authorList>
    </citation>
    <scope>NUCLEOTIDE SEQUENCE</scope>
    <source>
        <strain evidence="2">GBOQ0MN5Z8</strain>
    </source>
</reference>
<keyword evidence="3" id="KW-1185">Reference proteome</keyword>
<name>A0A9P8L367_9PEZI</name>
<feature type="compositionally biased region" description="Low complexity" evidence="1">
    <location>
        <begin position="689"/>
        <end position="709"/>
    </location>
</feature>
<evidence type="ECO:0008006" key="4">
    <source>
        <dbReference type="Google" id="ProtNLM"/>
    </source>
</evidence>
<feature type="region of interest" description="Disordered" evidence="1">
    <location>
        <begin position="596"/>
        <end position="709"/>
    </location>
</feature>
<dbReference type="AlphaFoldDB" id="A0A9P8L367"/>
<feature type="compositionally biased region" description="Low complexity" evidence="1">
    <location>
        <begin position="248"/>
        <end position="268"/>
    </location>
</feature>
<feature type="compositionally biased region" description="Low complexity" evidence="1">
    <location>
        <begin position="1"/>
        <end position="18"/>
    </location>
</feature>
<protein>
    <recommendedName>
        <fullName evidence="4">Cell wall proline rich protein</fullName>
    </recommendedName>
</protein>
<comment type="caution">
    <text evidence="2">The sequence shown here is derived from an EMBL/GenBank/DDBJ whole genome shotgun (WGS) entry which is preliminary data.</text>
</comment>
<proteinExistence type="predicted"/>
<feature type="compositionally biased region" description="Gly residues" evidence="1">
    <location>
        <begin position="27"/>
        <end position="39"/>
    </location>
</feature>
<feature type="region of interest" description="Disordered" evidence="1">
    <location>
        <begin position="94"/>
        <end position="386"/>
    </location>
</feature>
<gene>
    <name evidence="2" type="ORF">FGG08_003932</name>
</gene>
<evidence type="ECO:0000313" key="2">
    <source>
        <dbReference type="EMBL" id="KAH0541584.1"/>
    </source>
</evidence>